<proteinExistence type="predicted"/>
<evidence type="ECO:0000313" key="2">
    <source>
        <dbReference type="EMBL" id="KJB75839.1"/>
    </source>
</evidence>
<dbReference type="eggNOG" id="ENOG502S0G6">
    <property type="taxonomic scope" value="Eukaryota"/>
</dbReference>
<dbReference type="OrthoDB" id="1095660at2759"/>
<reference evidence="3" key="3">
    <citation type="submission" date="2020-04" db="EMBL/GenBank/DDBJ databases">
        <authorList>
            <person name="Grover C.E."/>
            <person name="Arick M.A. II"/>
            <person name="Thrash A."/>
            <person name="Conover J.L."/>
            <person name="Sanders W.S."/>
            <person name="Peterson D.G."/>
            <person name="Scheffler J.A."/>
            <person name="Scheffler B.E."/>
            <person name="Wendel J.F."/>
        </authorList>
    </citation>
    <scope>NUCLEOTIDE SEQUENCE</scope>
    <source>
        <strain evidence="3">8</strain>
        <tissue evidence="3">Leaf</tissue>
    </source>
</reference>
<dbReference type="Proteomes" id="UP000032304">
    <property type="component" value="Chromosome 12"/>
</dbReference>
<dbReference type="OMA" id="YIEWSAV"/>
<feature type="transmembrane region" description="Helical" evidence="1">
    <location>
        <begin position="267"/>
        <end position="288"/>
    </location>
</feature>
<accession>A0A0D2V2J0</accession>
<dbReference type="PANTHER" id="PTHR36714">
    <property type="entry name" value="T23E23.1"/>
    <property type="match status" value="1"/>
</dbReference>
<keyword evidence="4" id="KW-1185">Reference proteome</keyword>
<gene>
    <name evidence="2" type="ORF">B456_012G060600</name>
    <name evidence="3" type="ORF">Gorai_004228</name>
</gene>
<reference evidence="3 5" key="2">
    <citation type="journal article" date="2019" name="Genome Biol. Evol.">
        <title>Insights into the evolution of the New World diploid cottons (Gossypium, subgenus Houzingenia) based on genome sequencing.</title>
        <authorList>
            <person name="Grover C.E."/>
            <person name="Arick M.A. 2nd"/>
            <person name="Thrash A."/>
            <person name="Conover J.L."/>
            <person name="Sanders W.S."/>
            <person name="Peterson D.G."/>
            <person name="Frelichowski J.E."/>
            <person name="Scheffler J.A."/>
            <person name="Scheffler B.E."/>
            <person name="Wendel J.F."/>
        </authorList>
    </citation>
    <scope>NUCLEOTIDE SEQUENCE [LARGE SCALE GENOMIC DNA]</scope>
    <source>
        <strain evidence="3">8</strain>
        <tissue evidence="3">Leaf</tissue>
    </source>
</reference>
<evidence type="ECO:0000313" key="3">
    <source>
        <dbReference type="EMBL" id="MBA0601036.1"/>
    </source>
</evidence>
<evidence type="ECO:0000313" key="5">
    <source>
        <dbReference type="Proteomes" id="UP000593578"/>
    </source>
</evidence>
<feature type="transmembrane region" description="Helical" evidence="1">
    <location>
        <begin position="233"/>
        <end position="255"/>
    </location>
</feature>
<dbReference type="EMBL" id="CM001751">
    <property type="protein sequence ID" value="KJB75839.1"/>
    <property type="molecule type" value="Genomic_DNA"/>
</dbReference>
<reference evidence="2 4" key="1">
    <citation type="journal article" date="2012" name="Nature">
        <title>Repeated polyploidization of Gossypium genomes and the evolution of spinnable cotton fibres.</title>
        <authorList>
            <person name="Paterson A.H."/>
            <person name="Wendel J.F."/>
            <person name="Gundlach H."/>
            <person name="Guo H."/>
            <person name="Jenkins J."/>
            <person name="Jin D."/>
            <person name="Llewellyn D."/>
            <person name="Showmaker K.C."/>
            <person name="Shu S."/>
            <person name="Udall J."/>
            <person name="Yoo M.J."/>
            <person name="Byers R."/>
            <person name="Chen W."/>
            <person name="Doron-Faigenboim A."/>
            <person name="Duke M.V."/>
            <person name="Gong L."/>
            <person name="Grimwood J."/>
            <person name="Grover C."/>
            <person name="Grupp K."/>
            <person name="Hu G."/>
            <person name="Lee T.H."/>
            <person name="Li J."/>
            <person name="Lin L."/>
            <person name="Liu T."/>
            <person name="Marler B.S."/>
            <person name="Page J.T."/>
            <person name="Roberts A.W."/>
            <person name="Romanel E."/>
            <person name="Sanders W.S."/>
            <person name="Szadkowski E."/>
            <person name="Tan X."/>
            <person name="Tang H."/>
            <person name="Xu C."/>
            <person name="Wang J."/>
            <person name="Wang Z."/>
            <person name="Zhang D."/>
            <person name="Zhang L."/>
            <person name="Ashrafi H."/>
            <person name="Bedon F."/>
            <person name="Bowers J.E."/>
            <person name="Brubaker C.L."/>
            <person name="Chee P.W."/>
            <person name="Das S."/>
            <person name="Gingle A.R."/>
            <person name="Haigler C.H."/>
            <person name="Harker D."/>
            <person name="Hoffmann L.V."/>
            <person name="Hovav R."/>
            <person name="Jones D.C."/>
            <person name="Lemke C."/>
            <person name="Mansoor S."/>
            <person name="ur Rahman M."/>
            <person name="Rainville L.N."/>
            <person name="Rambani A."/>
            <person name="Reddy U.K."/>
            <person name="Rong J.K."/>
            <person name="Saranga Y."/>
            <person name="Scheffler B.E."/>
            <person name="Scheffler J.A."/>
            <person name="Stelly D.M."/>
            <person name="Triplett B.A."/>
            <person name="Van Deynze A."/>
            <person name="Vaslin M.F."/>
            <person name="Waghmare V.N."/>
            <person name="Walford S.A."/>
            <person name="Wright R.J."/>
            <person name="Zaki E.A."/>
            <person name="Zhang T."/>
            <person name="Dennis E.S."/>
            <person name="Mayer K.F."/>
            <person name="Peterson D.G."/>
            <person name="Rokhsar D.S."/>
            <person name="Wang X."/>
            <person name="Schmutz J."/>
        </authorList>
    </citation>
    <scope>NUCLEOTIDE SEQUENCE [LARGE SCALE GENOMIC DNA]</scope>
</reference>
<dbReference type="Gramene" id="KJB75839">
    <property type="protein sequence ID" value="KJB75839"/>
    <property type="gene ID" value="B456_012G060600"/>
</dbReference>
<feature type="transmembrane region" description="Helical" evidence="1">
    <location>
        <begin position="167"/>
        <end position="190"/>
    </location>
</feature>
<dbReference type="Proteomes" id="UP000593578">
    <property type="component" value="Unassembled WGS sequence"/>
</dbReference>
<keyword evidence="1" id="KW-0812">Transmembrane</keyword>
<feature type="transmembrane region" description="Helical" evidence="1">
    <location>
        <begin position="93"/>
        <end position="120"/>
    </location>
</feature>
<feature type="transmembrane region" description="Helical" evidence="1">
    <location>
        <begin position="31"/>
        <end position="52"/>
    </location>
</feature>
<dbReference type="EMBL" id="JABEZZ010000012">
    <property type="protein sequence ID" value="MBA0601036.1"/>
    <property type="molecule type" value="Genomic_DNA"/>
</dbReference>
<evidence type="ECO:0000256" key="1">
    <source>
        <dbReference type="SAM" id="Phobius"/>
    </source>
</evidence>
<name>A0A0D2V2J0_GOSRA</name>
<evidence type="ECO:0000313" key="4">
    <source>
        <dbReference type="Proteomes" id="UP000032304"/>
    </source>
</evidence>
<keyword evidence="1" id="KW-0472">Membrane</keyword>
<feature type="transmembrane region" description="Helical" evidence="1">
    <location>
        <begin position="141"/>
        <end position="161"/>
    </location>
</feature>
<dbReference type="AlphaFoldDB" id="A0A0D2V2J0"/>
<protein>
    <submittedName>
        <fullName evidence="2">Uncharacterized protein</fullName>
    </submittedName>
</protein>
<sequence>MESSSRLMKDRLGFFEIIQQSLKIPLNNPNFILLTFLTSFPLFCFLVFYEIILQHTLIESAQIFQKTFDDYERLTKIGYLLEKVSPMDLFVCVLFMGTLHFVDLFNTIAIVDIASMIYAGEKPISLKHMICRSINETRFKGPLITSICSLSLAALVLLGLIAFATSIYILASLAVFFMVIFMVPFIALLVKYLEWSAIWNMGIVVSILEDNKQGDVALLLSSYLSRCNRGGGFFLMLGFFVWRFGLRFAFLYRTWYNGDSSIGETTLHISLVCLGNLVKWVALMLYFYDCKKQTSSRISDVEDAKIQERRSAAT</sequence>
<dbReference type="KEGG" id="gra:105778743"/>
<organism evidence="2 4">
    <name type="scientific">Gossypium raimondii</name>
    <name type="common">Peruvian cotton</name>
    <name type="synonym">Gossypium klotzschianum subsp. raimondii</name>
    <dbReference type="NCBI Taxonomy" id="29730"/>
    <lineage>
        <taxon>Eukaryota</taxon>
        <taxon>Viridiplantae</taxon>
        <taxon>Streptophyta</taxon>
        <taxon>Embryophyta</taxon>
        <taxon>Tracheophyta</taxon>
        <taxon>Spermatophyta</taxon>
        <taxon>Magnoliopsida</taxon>
        <taxon>eudicotyledons</taxon>
        <taxon>Gunneridae</taxon>
        <taxon>Pentapetalae</taxon>
        <taxon>rosids</taxon>
        <taxon>malvids</taxon>
        <taxon>Malvales</taxon>
        <taxon>Malvaceae</taxon>
        <taxon>Malvoideae</taxon>
        <taxon>Gossypium</taxon>
    </lineage>
</organism>
<dbReference type="PANTHER" id="PTHR36714:SF2">
    <property type="entry name" value="TRANSMEMBRANE PROTEIN"/>
    <property type="match status" value="1"/>
</dbReference>
<keyword evidence="1" id="KW-1133">Transmembrane helix</keyword>